<dbReference type="InterPro" id="IPR011251">
    <property type="entry name" value="Luciferase-like_dom"/>
</dbReference>
<dbReference type="PANTHER" id="PTHR42847:SF4">
    <property type="entry name" value="ALKANESULFONATE MONOOXYGENASE-RELATED"/>
    <property type="match status" value="1"/>
</dbReference>
<evidence type="ECO:0000256" key="2">
    <source>
        <dbReference type="ARBA" id="ARBA00022643"/>
    </source>
</evidence>
<keyword evidence="3 6" id="KW-0560">Oxidoreductase</keyword>
<protein>
    <submittedName>
        <fullName evidence="6">TIGR03571 family LLM class oxidoreductase</fullName>
        <ecNumber evidence="6">1.-.-.-</ecNumber>
    </submittedName>
</protein>
<keyword evidence="1" id="KW-0285">Flavoprotein</keyword>
<organism evidence="6 7">
    <name type="scientific">Vibrio eleionomae</name>
    <dbReference type="NCBI Taxonomy" id="2653505"/>
    <lineage>
        <taxon>Bacteria</taxon>
        <taxon>Pseudomonadati</taxon>
        <taxon>Pseudomonadota</taxon>
        <taxon>Gammaproteobacteria</taxon>
        <taxon>Vibrionales</taxon>
        <taxon>Vibrionaceae</taxon>
        <taxon>Vibrio</taxon>
    </lineage>
</organism>
<dbReference type="InterPro" id="IPR020020">
    <property type="entry name" value="Luciferase-type_oxidoreductase"/>
</dbReference>
<gene>
    <name evidence="6" type="ORF">F9817_08955</name>
</gene>
<keyword evidence="7" id="KW-1185">Reference proteome</keyword>
<evidence type="ECO:0000256" key="1">
    <source>
        <dbReference type="ARBA" id="ARBA00022630"/>
    </source>
</evidence>
<dbReference type="SUPFAM" id="SSF51679">
    <property type="entry name" value="Bacterial luciferase-like"/>
    <property type="match status" value="1"/>
</dbReference>
<dbReference type="Gene3D" id="3.20.20.30">
    <property type="entry name" value="Luciferase-like domain"/>
    <property type="match status" value="1"/>
</dbReference>
<dbReference type="GO" id="GO:0008726">
    <property type="term" value="F:alkanesulfonate monooxygenase activity"/>
    <property type="evidence" value="ECO:0007669"/>
    <property type="project" value="TreeGrafter"/>
</dbReference>
<evidence type="ECO:0000256" key="3">
    <source>
        <dbReference type="ARBA" id="ARBA00023002"/>
    </source>
</evidence>
<accession>A0A7X4RUP5</accession>
<dbReference type="AlphaFoldDB" id="A0A7X4RUP5"/>
<dbReference type="PANTHER" id="PTHR42847">
    <property type="entry name" value="ALKANESULFONATE MONOOXYGENASE"/>
    <property type="match status" value="1"/>
</dbReference>
<dbReference type="Pfam" id="PF00296">
    <property type="entry name" value="Bac_luciferase"/>
    <property type="match status" value="1"/>
</dbReference>
<evidence type="ECO:0000256" key="4">
    <source>
        <dbReference type="ARBA" id="ARBA00023033"/>
    </source>
</evidence>
<sequence length="318" mass="35723">MNDNNRVLPRSFTRVFADNKLSIGLLTPIEAYPNSPFPTLNDHQQLAKSAEDAGFASIWLRDVPFYDPNFGDAAQLLDPFVYAGYLSALTKEITLGTAGIVLPLRDPISVAKQAASVDMLTNGRFVLGLSTGDRPTEYPAFGVEFEQRAERYRDSIEMIQCLHTEHYPRMNSQFYGNLTGNLDLHPKPVHGRIPMMAVGRSRQPIEWLAQNMDAWIWSVDDERAIQEINASLKIAAEDKTPPKYGYATFFDLADNPDAPYQRFYNVVRIGRHALIERLLKHQELGVSHVALNLKPSQRSAQSVIDEMGTHVLPALKRG</sequence>
<reference evidence="6 7" key="1">
    <citation type="submission" date="2019-10" db="EMBL/GenBank/DDBJ databases">
        <title>Vibrio sp. nov. isolated from a shrimp pond.</title>
        <authorList>
            <person name="Gomez-Gil B."/>
            <person name="Enciso-Ibarra J."/>
            <person name="Enciso-Ibarra K."/>
            <person name="Bolan-Mejia C."/>
        </authorList>
    </citation>
    <scope>NUCLEOTIDE SEQUENCE [LARGE SCALE GENOMIC DNA]</scope>
    <source>
        <strain evidence="6 7">CAIM 722</strain>
    </source>
</reference>
<evidence type="ECO:0000313" key="6">
    <source>
        <dbReference type="EMBL" id="MZI93324.1"/>
    </source>
</evidence>
<evidence type="ECO:0000313" key="7">
    <source>
        <dbReference type="Proteomes" id="UP000462621"/>
    </source>
</evidence>
<dbReference type="GO" id="GO:0046306">
    <property type="term" value="P:alkanesulfonate catabolic process"/>
    <property type="evidence" value="ECO:0007669"/>
    <property type="project" value="TreeGrafter"/>
</dbReference>
<dbReference type="EMBL" id="WEKT01000012">
    <property type="protein sequence ID" value="MZI93324.1"/>
    <property type="molecule type" value="Genomic_DNA"/>
</dbReference>
<dbReference type="NCBIfam" id="TIGR03571">
    <property type="entry name" value="lucif_BA3436"/>
    <property type="match status" value="1"/>
</dbReference>
<dbReference type="InterPro" id="IPR036661">
    <property type="entry name" value="Luciferase-like_sf"/>
</dbReference>
<keyword evidence="2" id="KW-0288">FMN</keyword>
<feature type="domain" description="Luciferase-like" evidence="5">
    <location>
        <begin position="29"/>
        <end position="264"/>
    </location>
</feature>
<comment type="caution">
    <text evidence="6">The sequence shown here is derived from an EMBL/GenBank/DDBJ whole genome shotgun (WGS) entry which is preliminary data.</text>
</comment>
<name>A0A7X4RUP5_9VIBR</name>
<dbReference type="EC" id="1.-.-.-" evidence="6"/>
<proteinExistence type="predicted"/>
<dbReference type="Proteomes" id="UP000462621">
    <property type="component" value="Unassembled WGS sequence"/>
</dbReference>
<dbReference type="InterPro" id="IPR050172">
    <property type="entry name" value="SsuD_RutA_monooxygenase"/>
</dbReference>
<dbReference type="RefSeq" id="WP_161154627.1">
    <property type="nucleotide sequence ID" value="NZ_WEKT01000012.1"/>
</dbReference>
<keyword evidence="4" id="KW-0503">Monooxygenase</keyword>
<evidence type="ECO:0000259" key="5">
    <source>
        <dbReference type="Pfam" id="PF00296"/>
    </source>
</evidence>